<dbReference type="Pfam" id="PF13439">
    <property type="entry name" value="Glyco_transf_4"/>
    <property type="match status" value="1"/>
</dbReference>
<dbReference type="Proteomes" id="UP000606624">
    <property type="component" value="Unassembled WGS sequence"/>
</dbReference>
<proteinExistence type="predicted"/>
<dbReference type="AlphaFoldDB" id="A0A811T0D5"/>
<dbReference type="InterPro" id="IPR028098">
    <property type="entry name" value="Glyco_trans_4-like_N"/>
</dbReference>
<name>A0A811T0D5_9EURY</name>
<organism evidence="3 4">
    <name type="scientific">Candidatus Argoarchaeum ethanivorans</name>
    <dbReference type="NCBI Taxonomy" id="2608793"/>
    <lineage>
        <taxon>Archaea</taxon>
        <taxon>Methanobacteriati</taxon>
        <taxon>Methanobacteriota</taxon>
        <taxon>Stenosarchaea group</taxon>
        <taxon>Methanomicrobia</taxon>
        <taxon>Methanosarcinales</taxon>
        <taxon>Methanosarcinales incertae sedis</taxon>
        <taxon>GOM Arc I cluster</taxon>
        <taxon>Candidatus Argoarchaeum</taxon>
    </lineage>
</organism>
<dbReference type="EC" id="2.4.1.250" evidence="3"/>
<feature type="domain" description="Glycosyltransferase subfamily 4-like N-terminal" evidence="2">
    <location>
        <begin position="19"/>
        <end position="189"/>
    </location>
</feature>
<dbReference type="CDD" id="cd03801">
    <property type="entry name" value="GT4_PimA-like"/>
    <property type="match status" value="1"/>
</dbReference>
<dbReference type="SUPFAM" id="SSF53756">
    <property type="entry name" value="UDP-Glycosyltransferase/glycogen phosphorylase"/>
    <property type="match status" value="1"/>
</dbReference>
<dbReference type="InterPro" id="IPR001296">
    <property type="entry name" value="Glyco_trans_1"/>
</dbReference>
<evidence type="ECO:0000259" key="2">
    <source>
        <dbReference type="Pfam" id="PF13439"/>
    </source>
</evidence>
<sequence>MESLRIGIFSWESLYSVKVGGIAPHVSELSESIAKAGHEVHVFTRMGNRSSYDEINGVHYQRVDHDEFGRVTRQMEHMCNAMYDRFSAVEELFGKFDVLHGHDWHPVRALNRLKMHNNRDYLLTYHSTEWGRNGNKHAGWPEAREISHWEWSGGYESKEIIVTSQHLKNEIQSIYRIPESKINTIPNGIFPNKIKRNINLQEVKATLGIDTDANVVLFIGRMCHQKGVDMLVEAVPAVLSQHPDIQFVFIGEGEMRAHCQWLAHENGSAYACHFLGYAPSEVFFDWVNACDLVVVPSRNEPFGIVVLEAWDAEKPVIGTDAVQLINNFHDGILADQTPESLAWCINYAFGDITKTALMGITGKKRLMKNYTWKKIAKDTCNVYKKLL</sequence>
<dbReference type="GO" id="GO:0102710">
    <property type="term" value="F:D-inositol-3-phosphate glycosyltransferase activity"/>
    <property type="evidence" value="ECO:0007669"/>
    <property type="project" value="UniProtKB-EC"/>
</dbReference>
<evidence type="ECO:0000259" key="1">
    <source>
        <dbReference type="Pfam" id="PF00534"/>
    </source>
</evidence>
<protein>
    <submittedName>
        <fullName evidence="3">D-inositol-3-phosphate glycosyltransferase</fullName>
        <ecNumber evidence="3">2.4.1.250</ecNumber>
    </submittedName>
</protein>
<evidence type="ECO:0000313" key="3">
    <source>
        <dbReference type="EMBL" id="CAD6490375.1"/>
    </source>
</evidence>
<dbReference type="PANTHER" id="PTHR12526:SF625">
    <property type="entry name" value="PHOSPHATIDYLINOSITOL GLYCAN-CLASS A"/>
    <property type="match status" value="1"/>
</dbReference>
<evidence type="ECO:0000313" key="4">
    <source>
        <dbReference type="Proteomes" id="UP000606624"/>
    </source>
</evidence>
<dbReference type="Gene3D" id="3.40.50.2000">
    <property type="entry name" value="Glycogen Phosphorylase B"/>
    <property type="match status" value="2"/>
</dbReference>
<accession>A0A811T0D5</accession>
<gene>
    <name evidence="3" type="primary">mshA_3</name>
    <name evidence="3" type="ORF">KFBDDELM_00259</name>
</gene>
<keyword evidence="3" id="KW-0808">Transferase</keyword>
<dbReference type="EMBL" id="CAJHIN010000020">
    <property type="protein sequence ID" value="CAD6490375.1"/>
    <property type="molecule type" value="Genomic_DNA"/>
</dbReference>
<comment type="caution">
    <text evidence="3">The sequence shown here is derived from an EMBL/GenBank/DDBJ whole genome shotgun (WGS) entry which is preliminary data.</text>
</comment>
<feature type="domain" description="Glycosyl transferase family 1" evidence="1">
    <location>
        <begin position="203"/>
        <end position="351"/>
    </location>
</feature>
<reference evidence="3" key="1">
    <citation type="submission" date="2020-10" db="EMBL/GenBank/DDBJ databases">
        <authorList>
            <person name="Hahn C.J."/>
            <person name="Laso-Perez R."/>
            <person name="Vulcano F."/>
            <person name="Vaziourakis K.-M."/>
            <person name="Stokke R."/>
            <person name="Steen I.H."/>
            <person name="Teske A."/>
            <person name="Boetius A."/>
            <person name="Liebeke M."/>
            <person name="Amann R."/>
            <person name="Knittel K."/>
        </authorList>
    </citation>
    <scope>NUCLEOTIDE SEQUENCE</scope>
    <source>
        <strain evidence="3">Gfbio:e3339647-f889-4370-9287-4fb5cb688e4c:AG392E03_GoMArc1</strain>
    </source>
</reference>
<keyword evidence="3" id="KW-0328">Glycosyltransferase</keyword>
<dbReference type="Pfam" id="PF00534">
    <property type="entry name" value="Glycos_transf_1"/>
    <property type="match status" value="1"/>
</dbReference>
<dbReference type="PANTHER" id="PTHR12526">
    <property type="entry name" value="GLYCOSYLTRANSFERASE"/>
    <property type="match status" value="1"/>
</dbReference>